<proteinExistence type="inferred from homology"/>
<comment type="similarity">
    <text evidence="2 6">Belongs to the methyltransferase superfamily.</text>
</comment>
<dbReference type="EMBL" id="CM007647">
    <property type="protein sequence ID" value="ONM05802.1"/>
    <property type="molecule type" value="Genomic_DNA"/>
</dbReference>
<accession>A0A1D6KT53</accession>
<evidence type="ECO:0000256" key="5">
    <source>
        <dbReference type="ARBA" id="ARBA00037847"/>
    </source>
</evidence>
<dbReference type="Pfam" id="PF03141">
    <property type="entry name" value="Methyltransf_29"/>
    <property type="match status" value="1"/>
</dbReference>
<dbReference type="InterPro" id="IPR004159">
    <property type="entry name" value="Put_SAM_MeTrfase"/>
</dbReference>
<evidence type="ECO:0000256" key="2">
    <source>
        <dbReference type="ARBA" id="ARBA00008361"/>
    </source>
</evidence>
<keyword evidence="3 6" id="KW-0489">Methyltransferase</keyword>
<reference evidence="7" key="1">
    <citation type="submission" date="2015-12" db="EMBL/GenBank/DDBJ databases">
        <title>Update maize B73 reference genome by single molecule sequencing technologies.</title>
        <authorList>
            <consortium name="Maize Genome Sequencing Project"/>
            <person name="Ware D."/>
        </authorList>
    </citation>
    <scope>NUCLEOTIDE SEQUENCE [LARGE SCALE GENOMIC DNA]</scope>
    <source>
        <tissue evidence="7">Seedling</tissue>
    </source>
</reference>
<comment type="subcellular location">
    <subcellularLocation>
        <location evidence="5">Endomembrane system</location>
        <topology evidence="5">Single-pass membrane protein</topology>
    </subcellularLocation>
    <subcellularLocation>
        <location evidence="1 6">Membrane</location>
        <topology evidence="1 6">Single-pass type II membrane protein</topology>
    </subcellularLocation>
</comment>
<evidence type="ECO:0000313" key="7">
    <source>
        <dbReference type="EMBL" id="ONM05802.1"/>
    </source>
</evidence>
<dbReference type="GO" id="GO:0008168">
    <property type="term" value="F:methyltransferase activity"/>
    <property type="evidence" value="ECO:0007669"/>
    <property type="project" value="UniProtKB-UniRule"/>
</dbReference>
<keyword evidence="4 6" id="KW-0735">Signal-anchor</keyword>
<keyword evidence="6 7" id="KW-0808">Transferase</keyword>
<dbReference type="PANTHER" id="PTHR10108:SF1120">
    <property type="entry name" value="METHYLTRANSFERASE PMT8-RELATED"/>
    <property type="match status" value="1"/>
</dbReference>
<evidence type="ECO:0000256" key="6">
    <source>
        <dbReference type="RuleBase" id="RU366043"/>
    </source>
</evidence>
<dbReference type="PANTHER" id="PTHR10108">
    <property type="entry name" value="SAM-DEPENDENT METHYLTRANSFERASE"/>
    <property type="match status" value="1"/>
</dbReference>
<keyword evidence="4 6" id="KW-0812">Transmembrane</keyword>
<sequence length="113" mass="12850">MAKGKVGRWCEAFSTYPRTYDLLHAWAVFSDLDKRGCSAEDLLLEMDRILRPTGFAIVRDKGTVIEFIKKYLHALHWEAVAAADAEPSSESEENEMILVIRKKLWLPEAGSHT</sequence>
<evidence type="ECO:0000256" key="3">
    <source>
        <dbReference type="ARBA" id="ARBA00022603"/>
    </source>
</evidence>
<organism evidence="7">
    <name type="scientific">Zea mays</name>
    <name type="common">Maize</name>
    <dbReference type="NCBI Taxonomy" id="4577"/>
    <lineage>
        <taxon>Eukaryota</taxon>
        <taxon>Viridiplantae</taxon>
        <taxon>Streptophyta</taxon>
        <taxon>Embryophyta</taxon>
        <taxon>Tracheophyta</taxon>
        <taxon>Spermatophyta</taxon>
        <taxon>Magnoliopsida</taxon>
        <taxon>Liliopsida</taxon>
        <taxon>Poales</taxon>
        <taxon>Poaceae</taxon>
        <taxon>PACMAD clade</taxon>
        <taxon>Panicoideae</taxon>
        <taxon>Andropogonodae</taxon>
        <taxon>Andropogoneae</taxon>
        <taxon>Tripsacinae</taxon>
        <taxon>Zea</taxon>
    </lineage>
</organism>
<protein>
    <recommendedName>
        <fullName evidence="6">Methyltransferase</fullName>
        <ecNumber evidence="6">2.1.1.-</ecNumber>
    </recommendedName>
</protein>
<evidence type="ECO:0000256" key="1">
    <source>
        <dbReference type="ARBA" id="ARBA00004606"/>
    </source>
</evidence>
<dbReference type="AlphaFoldDB" id="A0A1D6KT53"/>
<name>A0A1D6KT53_MAIZE</name>
<dbReference type="GO" id="GO:0016020">
    <property type="term" value="C:membrane"/>
    <property type="evidence" value="ECO:0007669"/>
    <property type="project" value="UniProtKB-SubCell"/>
</dbReference>
<dbReference type="ExpressionAtlas" id="A0A1D6KT53">
    <property type="expression patterns" value="baseline and differential"/>
</dbReference>
<dbReference type="InterPro" id="IPR029063">
    <property type="entry name" value="SAM-dependent_MTases_sf"/>
</dbReference>
<dbReference type="GO" id="GO:0012505">
    <property type="term" value="C:endomembrane system"/>
    <property type="evidence" value="ECO:0007669"/>
    <property type="project" value="UniProtKB-SubCell"/>
</dbReference>
<keyword evidence="6" id="KW-0325">Glycoprotein</keyword>
<dbReference type="GO" id="GO:0032259">
    <property type="term" value="P:methylation"/>
    <property type="evidence" value="ECO:0007669"/>
    <property type="project" value="UniProtKB-KW"/>
</dbReference>
<evidence type="ECO:0000256" key="4">
    <source>
        <dbReference type="ARBA" id="ARBA00022968"/>
    </source>
</evidence>
<dbReference type="EC" id="2.1.1.-" evidence="6"/>
<dbReference type="SUPFAM" id="SSF53335">
    <property type="entry name" value="S-adenosyl-L-methionine-dependent methyltransferases"/>
    <property type="match status" value="1"/>
</dbReference>
<gene>
    <name evidence="7" type="ORF">ZEAMMB73_Zm00001d032703</name>
</gene>